<gene>
    <name evidence="2" type="ORF">CALMAC_LOCUS1421</name>
</gene>
<sequence>ADLSDTSDTQLKNKSNAAFSTNLVKQPRCSTKSVSKKYERHDYLRKVQTDKCRSKLGRSIRYSCQATQTVSYSDVSHCQSDDLLKRDSFRNFLSYKKRKMQAIDGISNEMFSRVSNWIKTNDFIEQKDGKKTTEGDGDAMTMVYTASRITDVTRASKIDPYSGIKVEERTDIVRCGNLERPVSSEEKFVEMVKNLKSTKPVRQLSKFSQYSPFASSTVNLTASTPVQFSVIVETEEKESHQELPETTKMSAKLSDLNAKTIKTANIHPITSGQVSRPSSRHKRHAVMEPPPKQSSIDRKARKRKTLERVGASVEERQKILEEIATNRAERQNKRRQQRKFQTAQFIKSMQMLQSNAKPDSQPFEDYAIFLYRQTAPKFEDRVKDLEKQFTYVPVRICVLVELLWYP</sequence>
<evidence type="ECO:0000313" key="3">
    <source>
        <dbReference type="Proteomes" id="UP000410492"/>
    </source>
</evidence>
<dbReference type="AlphaFoldDB" id="A0A653BIV0"/>
<evidence type="ECO:0000313" key="2">
    <source>
        <dbReference type="EMBL" id="VEN35521.1"/>
    </source>
</evidence>
<dbReference type="Proteomes" id="UP000410492">
    <property type="component" value="Unassembled WGS sequence"/>
</dbReference>
<dbReference type="EMBL" id="CAACVG010001665">
    <property type="protein sequence ID" value="VEN35521.1"/>
    <property type="molecule type" value="Genomic_DNA"/>
</dbReference>
<proteinExistence type="predicted"/>
<reference evidence="2 3" key="1">
    <citation type="submission" date="2019-01" db="EMBL/GenBank/DDBJ databases">
        <authorList>
            <person name="Sayadi A."/>
        </authorList>
    </citation>
    <scope>NUCLEOTIDE SEQUENCE [LARGE SCALE GENOMIC DNA]</scope>
</reference>
<organism evidence="2 3">
    <name type="scientific">Callosobruchus maculatus</name>
    <name type="common">Southern cowpea weevil</name>
    <name type="synonym">Pulse bruchid</name>
    <dbReference type="NCBI Taxonomy" id="64391"/>
    <lineage>
        <taxon>Eukaryota</taxon>
        <taxon>Metazoa</taxon>
        <taxon>Ecdysozoa</taxon>
        <taxon>Arthropoda</taxon>
        <taxon>Hexapoda</taxon>
        <taxon>Insecta</taxon>
        <taxon>Pterygota</taxon>
        <taxon>Neoptera</taxon>
        <taxon>Endopterygota</taxon>
        <taxon>Coleoptera</taxon>
        <taxon>Polyphaga</taxon>
        <taxon>Cucujiformia</taxon>
        <taxon>Chrysomeloidea</taxon>
        <taxon>Chrysomelidae</taxon>
        <taxon>Bruchinae</taxon>
        <taxon>Bruchini</taxon>
        <taxon>Callosobruchus</taxon>
    </lineage>
</organism>
<keyword evidence="3" id="KW-1185">Reference proteome</keyword>
<protein>
    <submittedName>
        <fullName evidence="2">Uncharacterized protein</fullName>
    </submittedName>
</protein>
<feature type="non-terminal residue" evidence="2">
    <location>
        <position position="1"/>
    </location>
</feature>
<name>A0A653BIV0_CALMS</name>
<feature type="region of interest" description="Disordered" evidence="1">
    <location>
        <begin position="270"/>
        <end position="303"/>
    </location>
</feature>
<dbReference type="OrthoDB" id="6751276at2759"/>
<accession>A0A653BIV0</accession>
<evidence type="ECO:0000256" key="1">
    <source>
        <dbReference type="SAM" id="MobiDB-lite"/>
    </source>
</evidence>